<feature type="domain" description="DUF58" evidence="3">
    <location>
        <begin position="254"/>
        <end position="361"/>
    </location>
</feature>
<proteinExistence type="predicted"/>
<evidence type="ECO:0000256" key="2">
    <source>
        <dbReference type="SAM" id="Phobius"/>
    </source>
</evidence>
<feature type="transmembrane region" description="Helical" evidence="2">
    <location>
        <begin position="52"/>
        <end position="85"/>
    </location>
</feature>
<reference evidence="5" key="1">
    <citation type="journal article" date="2019" name="Int. J. Syst. Evol. Microbiol.">
        <title>The Global Catalogue of Microorganisms (GCM) 10K type strain sequencing project: providing services to taxonomists for standard genome sequencing and annotation.</title>
        <authorList>
            <consortium name="The Broad Institute Genomics Platform"/>
            <consortium name="The Broad Institute Genome Sequencing Center for Infectious Disease"/>
            <person name="Wu L."/>
            <person name="Ma J."/>
        </authorList>
    </citation>
    <scope>NUCLEOTIDE SEQUENCE [LARGE SCALE GENOMIC DNA]</scope>
    <source>
        <strain evidence="5">JCM 13004</strain>
    </source>
</reference>
<evidence type="ECO:0000313" key="5">
    <source>
        <dbReference type="Proteomes" id="UP001500037"/>
    </source>
</evidence>
<dbReference type="InterPro" id="IPR002881">
    <property type="entry name" value="DUF58"/>
</dbReference>
<keyword evidence="2" id="KW-1133">Transmembrane helix</keyword>
<feature type="region of interest" description="Disordered" evidence="1">
    <location>
        <begin position="1"/>
        <end position="33"/>
    </location>
</feature>
<dbReference type="EMBL" id="BAAALF010000035">
    <property type="protein sequence ID" value="GAA1234682.1"/>
    <property type="molecule type" value="Genomic_DNA"/>
</dbReference>
<name>A0ABP4GW98_9ACTN</name>
<evidence type="ECO:0000259" key="3">
    <source>
        <dbReference type="Pfam" id="PF01882"/>
    </source>
</evidence>
<evidence type="ECO:0000256" key="1">
    <source>
        <dbReference type="SAM" id="MobiDB-lite"/>
    </source>
</evidence>
<feature type="compositionally biased region" description="Low complexity" evidence="1">
    <location>
        <begin position="1"/>
        <end position="21"/>
    </location>
</feature>
<dbReference type="Pfam" id="PF01882">
    <property type="entry name" value="DUF58"/>
    <property type="match status" value="1"/>
</dbReference>
<dbReference type="Proteomes" id="UP001500037">
    <property type="component" value="Unassembled WGS sequence"/>
</dbReference>
<evidence type="ECO:0000313" key="4">
    <source>
        <dbReference type="EMBL" id="GAA1234682.1"/>
    </source>
</evidence>
<dbReference type="PANTHER" id="PTHR33608:SF14">
    <property type="entry name" value="POSSIBLE CONSERVED SECRETED PROTEIN"/>
    <property type="match status" value="1"/>
</dbReference>
<feature type="region of interest" description="Disordered" evidence="1">
    <location>
        <begin position="151"/>
        <end position="170"/>
    </location>
</feature>
<dbReference type="RefSeq" id="WP_344441606.1">
    <property type="nucleotide sequence ID" value="NZ_BAAALF010000035.1"/>
</dbReference>
<dbReference type="PANTHER" id="PTHR33608">
    <property type="entry name" value="BLL2464 PROTEIN"/>
    <property type="match status" value="1"/>
</dbReference>
<keyword evidence="2" id="KW-0472">Membrane</keyword>
<accession>A0ABP4GW98</accession>
<keyword evidence="2" id="KW-0812">Transmembrane</keyword>
<protein>
    <submittedName>
        <fullName evidence="4">DUF58 domain-containing protein</fullName>
    </submittedName>
</protein>
<keyword evidence="5" id="KW-1185">Reference proteome</keyword>
<gene>
    <name evidence="4" type="ORF">GCM10009665_26120</name>
</gene>
<organism evidence="4 5">
    <name type="scientific">Kitasatospora nipponensis</name>
    <dbReference type="NCBI Taxonomy" id="258049"/>
    <lineage>
        <taxon>Bacteria</taxon>
        <taxon>Bacillati</taxon>
        <taxon>Actinomycetota</taxon>
        <taxon>Actinomycetes</taxon>
        <taxon>Kitasatosporales</taxon>
        <taxon>Streptomycetaceae</taxon>
        <taxon>Kitasatospora</taxon>
    </lineage>
</organism>
<sequence length="482" mass="51259">MTATAPTAPGAAAGAPARAPGVSRPGLPDEAPFLAPAPPPPGWRAGERTLRLLTVATVAAAAALLTGQAWLLGLFIAAAVLLALAAPGRDRPTRLSATAVSEPARCFEGERISVRITLDHDGEGGLIDSALTLGPGVTLVSQELRRREVGPQEIGSQAVGPQENASQAPGAGRATIDLVLAAARWGRWSLGTADVDLYDSGGAARRTVRVELGEVQVFPVPTAAGLTPIPVRLPERLGEHTTRQNGEGVEVTGVRPHVWGERQRRIHWPSTTRRGSIQINQFSAERAADTVVLLDTLGDFRDPDTGASTLDETLRAAAGLARGYLRKHDRVGVVSVGGTTRWLRARTGGQHFYRIVESVLEVRKDLAYRTPELHRLPPAALPPGALVYAVTPLADQRILDVLGDLADRGNPLVVVEIPTGDPEVEADDEVGALALRLWRADREAMRFALRNRGVPVVSHVPGETLDLVLAPLLRGRIQGRTR</sequence>
<comment type="caution">
    <text evidence="4">The sequence shown here is derived from an EMBL/GenBank/DDBJ whole genome shotgun (WGS) entry which is preliminary data.</text>
</comment>